<dbReference type="GeneID" id="98170927"/>
<dbReference type="Proteomes" id="UP001628179">
    <property type="component" value="Unassembled WGS sequence"/>
</dbReference>
<sequence>MCCLFSTARSSEPPSHLMIHLYRPHSLAAQDFKLGVISLLLVQQDSLAEGIVTVTESTAEEDLERVSAGIICDLVALLGKLLSEQVAGILRREDLVHVEDEDCLEVLICVGGVNYLV</sequence>
<name>A0ABQ0FWU1_9PEZI</name>
<evidence type="ECO:0000313" key="2">
    <source>
        <dbReference type="Proteomes" id="UP001628179"/>
    </source>
</evidence>
<reference evidence="1 2" key="1">
    <citation type="submission" date="2024-09" db="EMBL/GenBank/DDBJ databases">
        <title>Itraconazole resistance in Madurella fahalii resulting from another homologue of gene encoding cytochrome P450 14-alpha sterol demethylase (CYP51).</title>
        <authorList>
            <person name="Yoshioka I."/>
            <person name="Fahal A.H."/>
            <person name="Kaneko S."/>
            <person name="Yaguchi T."/>
        </authorList>
    </citation>
    <scope>NUCLEOTIDE SEQUENCE [LARGE SCALE GENOMIC DNA]</scope>
    <source>
        <strain evidence="1 2">IFM 68171</strain>
    </source>
</reference>
<comment type="caution">
    <text evidence="1">The sequence shown here is derived from an EMBL/GenBank/DDBJ whole genome shotgun (WGS) entry which is preliminary data.</text>
</comment>
<accession>A0ABQ0FWU1</accession>
<dbReference type="RefSeq" id="XP_070911705.1">
    <property type="nucleotide sequence ID" value="XM_071055604.1"/>
</dbReference>
<proteinExistence type="predicted"/>
<dbReference type="EMBL" id="BAAFSV010000001">
    <property type="protein sequence ID" value="GAB1309972.1"/>
    <property type="molecule type" value="Genomic_DNA"/>
</dbReference>
<protein>
    <submittedName>
        <fullName evidence="1">Uncharacterized protein</fullName>
    </submittedName>
</protein>
<gene>
    <name evidence="1" type="ORF">MFIFM68171_00182</name>
</gene>
<evidence type="ECO:0000313" key="1">
    <source>
        <dbReference type="EMBL" id="GAB1309972.1"/>
    </source>
</evidence>
<organism evidence="1 2">
    <name type="scientific">Madurella fahalii</name>
    <dbReference type="NCBI Taxonomy" id="1157608"/>
    <lineage>
        <taxon>Eukaryota</taxon>
        <taxon>Fungi</taxon>
        <taxon>Dikarya</taxon>
        <taxon>Ascomycota</taxon>
        <taxon>Pezizomycotina</taxon>
        <taxon>Sordariomycetes</taxon>
        <taxon>Sordariomycetidae</taxon>
        <taxon>Sordariales</taxon>
        <taxon>Sordariales incertae sedis</taxon>
        <taxon>Madurella</taxon>
    </lineage>
</organism>
<keyword evidence="2" id="KW-1185">Reference proteome</keyword>